<proteinExistence type="predicted"/>
<accession>A0A919P7W3</accession>
<protein>
    <submittedName>
        <fullName evidence="2">Uncharacterized protein</fullName>
    </submittedName>
</protein>
<comment type="caution">
    <text evidence="2">The sequence shown here is derived from an EMBL/GenBank/DDBJ whole genome shotgun (WGS) entry which is preliminary data.</text>
</comment>
<sequence length="83" mass="9946">MAERRRKDLTEFLLTYLGPAQISPVRARGRERTDDERERDERLRVDFERVAGPDGRTFLVERPRPERTRPERTRPERPSDVVE</sequence>
<keyword evidence="3" id="KW-1185">Reference proteome</keyword>
<organism evidence="2 3">
    <name type="scientific">Cellulomonas chitinilytica</name>
    <dbReference type="NCBI Taxonomy" id="398759"/>
    <lineage>
        <taxon>Bacteria</taxon>
        <taxon>Bacillati</taxon>
        <taxon>Actinomycetota</taxon>
        <taxon>Actinomycetes</taxon>
        <taxon>Micrococcales</taxon>
        <taxon>Cellulomonadaceae</taxon>
        <taxon>Cellulomonas</taxon>
    </lineage>
</organism>
<feature type="region of interest" description="Disordered" evidence="1">
    <location>
        <begin position="19"/>
        <end position="83"/>
    </location>
</feature>
<dbReference type="AlphaFoldDB" id="A0A919P7W3"/>
<gene>
    <name evidence="2" type="ORF">Cch01nite_32830</name>
</gene>
<name>A0A919P7W3_9CELL</name>
<reference evidence="2" key="1">
    <citation type="submission" date="2021-01" db="EMBL/GenBank/DDBJ databases">
        <title>Whole genome shotgun sequence of Cellulomonas chitinilytica NBRC 110799.</title>
        <authorList>
            <person name="Komaki H."/>
            <person name="Tamura T."/>
        </authorList>
    </citation>
    <scope>NUCLEOTIDE SEQUENCE</scope>
    <source>
        <strain evidence="2">NBRC 110799</strain>
    </source>
</reference>
<dbReference type="EMBL" id="BONK01000012">
    <property type="protein sequence ID" value="GIG22559.1"/>
    <property type="molecule type" value="Genomic_DNA"/>
</dbReference>
<dbReference type="Proteomes" id="UP000632740">
    <property type="component" value="Unassembled WGS sequence"/>
</dbReference>
<evidence type="ECO:0000313" key="3">
    <source>
        <dbReference type="Proteomes" id="UP000632740"/>
    </source>
</evidence>
<feature type="compositionally biased region" description="Basic and acidic residues" evidence="1">
    <location>
        <begin position="28"/>
        <end position="51"/>
    </location>
</feature>
<evidence type="ECO:0000313" key="2">
    <source>
        <dbReference type="EMBL" id="GIG22559.1"/>
    </source>
</evidence>
<dbReference type="RefSeq" id="WP_203757437.1">
    <property type="nucleotide sequence ID" value="NZ_BONK01000012.1"/>
</dbReference>
<feature type="compositionally biased region" description="Basic and acidic residues" evidence="1">
    <location>
        <begin position="59"/>
        <end position="83"/>
    </location>
</feature>
<evidence type="ECO:0000256" key="1">
    <source>
        <dbReference type="SAM" id="MobiDB-lite"/>
    </source>
</evidence>